<dbReference type="GO" id="GO:0009668">
    <property type="term" value="P:plastid membrane organization"/>
    <property type="evidence" value="ECO:0007669"/>
    <property type="project" value="TreeGrafter"/>
</dbReference>
<dbReference type="GO" id="GO:0000287">
    <property type="term" value="F:magnesium ion binding"/>
    <property type="evidence" value="ECO:0007669"/>
    <property type="project" value="UniProtKB-ARBA"/>
</dbReference>
<dbReference type="GO" id="GO:0045547">
    <property type="term" value="F:ditrans,polycis-polyprenyl diphosphate synthase [(2E,6E)-farnesyl diphosphate specific] activity"/>
    <property type="evidence" value="ECO:0007669"/>
    <property type="project" value="TreeGrafter"/>
</dbReference>
<dbReference type="InterPro" id="IPR001441">
    <property type="entry name" value="UPP_synth-like"/>
</dbReference>
<dbReference type="Pfam" id="PF01255">
    <property type="entry name" value="Prenyltransf"/>
    <property type="match status" value="1"/>
</dbReference>
<comment type="similarity">
    <text evidence="2">Belongs to the UPP synthase family.</text>
</comment>
<proteinExistence type="inferred from homology"/>
<dbReference type="EMBL" id="CP093349">
    <property type="protein sequence ID" value="WOH09739.1"/>
    <property type="molecule type" value="Genomic_DNA"/>
</dbReference>
<keyword evidence="1 2" id="KW-0808">Transferase</keyword>
<dbReference type="OrthoDB" id="4173905at2759"/>
<dbReference type="GO" id="GO:0009409">
    <property type="term" value="P:response to cold"/>
    <property type="evidence" value="ECO:0007669"/>
    <property type="project" value="TreeGrafter"/>
</dbReference>
<evidence type="ECO:0000256" key="1">
    <source>
        <dbReference type="ARBA" id="ARBA00022679"/>
    </source>
</evidence>
<dbReference type="EMBL" id="LNRQ01000009">
    <property type="protein sequence ID" value="KZM83308.1"/>
    <property type="molecule type" value="Genomic_DNA"/>
</dbReference>
<organism evidence="3">
    <name type="scientific">Daucus carota subsp. sativus</name>
    <name type="common">Carrot</name>
    <dbReference type="NCBI Taxonomy" id="79200"/>
    <lineage>
        <taxon>Eukaryota</taxon>
        <taxon>Viridiplantae</taxon>
        <taxon>Streptophyta</taxon>
        <taxon>Embryophyta</taxon>
        <taxon>Tracheophyta</taxon>
        <taxon>Spermatophyta</taxon>
        <taxon>Magnoliopsida</taxon>
        <taxon>eudicotyledons</taxon>
        <taxon>Gunneridae</taxon>
        <taxon>Pentapetalae</taxon>
        <taxon>asterids</taxon>
        <taxon>campanulids</taxon>
        <taxon>Apiales</taxon>
        <taxon>Apiaceae</taxon>
        <taxon>Apioideae</taxon>
        <taxon>Scandiceae</taxon>
        <taxon>Daucinae</taxon>
        <taxon>Daucus</taxon>
        <taxon>Daucus sect. Daucus</taxon>
    </lineage>
</organism>
<dbReference type="Proteomes" id="UP000077755">
    <property type="component" value="Chromosome 7"/>
</dbReference>
<dbReference type="GO" id="GO:0009570">
    <property type="term" value="C:chloroplast stroma"/>
    <property type="evidence" value="ECO:0007669"/>
    <property type="project" value="TreeGrafter"/>
</dbReference>
<evidence type="ECO:0000313" key="4">
    <source>
        <dbReference type="EMBL" id="WOH09739.1"/>
    </source>
</evidence>
<gene>
    <name evidence="3" type="ORF">DCAR_030877</name>
    <name evidence="4" type="ORF">DCAR_0729197</name>
</gene>
<evidence type="ECO:0000313" key="5">
    <source>
        <dbReference type="Proteomes" id="UP000077755"/>
    </source>
</evidence>
<sequence length="316" mass="36169">MQSINHLFALPPSTTKYLNVLSIGLRRNSLSVPILSPAHAPENRMIERRSLITEAAGADVLDNDELLLDEKFVLEAGLQIQAMPKHLAVIADGHRRWARQKGLPAKFGHTTFVPGHKELARLCCKCGIKALTAFVFSPGNWKRPKEQVEFMMSLFEEGLRSNLEPSMRHDIRISVIGDRRGLSKSFQEVITEAEEKTRANTRLHIILAINYGGQSEIVEACRTLCKKVKDGLIEEEEINQKMFEQELWTNICPEFPFPDMLIRFSGEQRLSDFLAYQLAYAELYFPETLFPDFGEEEFLKAMKHFQQRKRRYGGGE</sequence>
<name>A0A175YJJ0_DAUCS</name>
<dbReference type="InterPro" id="IPR036424">
    <property type="entry name" value="UPP_synth-like_sf"/>
</dbReference>
<dbReference type="STRING" id="79200.A0A175YJJ0"/>
<reference evidence="4" key="2">
    <citation type="submission" date="2022-03" db="EMBL/GenBank/DDBJ databases">
        <title>Draft title - Genomic analysis of global carrot germplasm unveils the trajectory of domestication and the origin of high carotenoid orange carrot.</title>
        <authorList>
            <person name="Iorizzo M."/>
            <person name="Ellison S."/>
            <person name="Senalik D."/>
            <person name="Macko-Podgorni A."/>
            <person name="Grzebelus D."/>
            <person name="Bostan H."/>
            <person name="Rolling W."/>
            <person name="Curaba J."/>
            <person name="Simon P."/>
        </authorList>
    </citation>
    <scope>NUCLEOTIDE SEQUENCE</scope>
    <source>
        <tissue evidence="4">Leaf</tissue>
    </source>
</reference>
<dbReference type="EC" id="2.5.1.-" evidence="2"/>
<dbReference type="SUPFAM" id="SSF64005">
    <property type="entry name" value="Undecaprenyl diphosphate synthase"/>
    <property type="match status" value="1"/>
</dbReference>
<evidence type="ECO:0000313" key="3">
    <source>
        <dbReference type="EMBL" id="KZM83308.1"/>
    </source>
</evidence>
<accession>A0A175YJJ0</accession>
<dbReference type="KEGG" id="dcr:108202207"/>
<dbReference type="PANTHER" id="PTHR10291:SF45">
    <property type="entry name" value="ALKYL TRANSFERASE"/>
    <property type="match status" value="1"/>
</dbReference>
<dbReference type="Gene3D" id="3.40.1180.10">
    <property type="entry name" value="Decaprenyl diphosphate synthase-like"/>
    <property type="match status" value="1"/>
</dbReference>
<protein>
    <recommendedName>
        <fullName evidence="2">Alkyl transferase</fullName>
        <ecNumber evidence="2">2.5.1.-</ecNumber>
    </recommendedName>
</protein>
<dbReference type="GO" id="GO:0016094">
    <property type="term" value="P:polyprenol biosynthetic process"/>
    <property type="evidence" value="ECO:0007669"/>
    <property type="project" value="TreeGrafter"/>
</dbReference>
<dbReference type="CDD" id="cd00475">
    <property type="entry name" value="Cis_IPPS"/>
    <property type="match status" value="1"/>
</dbReference>
<dbReference type="PANTHER" id="PTHR10291">
    <property type="entry name" value="DEHYDRODOLICHYL DIPHOSPHATE SYNTHASE FAMILY MEMBER"/>
    <property type="match status" value="1"/>
</dbReference>
<evidence type="ECO:0000256" key="2">
    <source>
        <dbReference type="RuleBase" id="RU363018"/>
    </source>
</evidence>
<dbReference type="Gramene" id="KZM83308">
    <property type="protein sequence ID" value="KZM83308"/>
    <property type="gene ID" value="DCAR_030877"/>
</dbReference>
<reference evidence="3" key="1">
    <citation type="journal article" date="2016" name="Nat. Genet.">
        <title>A high-quality carrot genome assembly provides new insights into carotenoid accumulation and asterid genome evolution.</title>
        <authorList>
            <person name="Iorizzo M."/>
            <person name="Ellison S."/>
            <person name="Senalik D."/>
            <person name="Zeng P."/>
            <person name="Satapoomin P."/>
            <person name="Huang J."/>
            <person name="Bowman M."/>
            <person name="Iovene M."/>
            <person name="Sanseverino W."/>
            <person name="Cavagnaro P."/>
            <person name="Yildiz M."/>
            <person name="Macko-Podgorni A."/>
            <person name="Moranska E."/>
            <person name="Grzebelus E."/>
            <person name="Grzebelus D."/>
            <person name="Ashrafi H."/>
            <person name="Zheng Z."/>
            <person name="Cheng S."/>
            <person name="Spooner D."/>
            <person name="Van Deynze A."/>
            <person name="Simon P."/>
        </authorList>
    </citation>
    <scope>NUCLEOTIDE SEQUENCE [LARGE SCALE GENOMIC DNA]</scope>
    <source>
        <tissue evidence="3">Leaf</tissue>
    </source>
</reference>
<dbReference type="HAMAP" id="MF_01139">
    <property type="entry name" value="ISPT"/>
    <property type="match status" value="1"/>
</dbReference>
<dbReference type="AlphaFoldDB" id="A0A175YJJ0"/>
<dbReference type="OMA" id="ICCELRT"/>
<dbReference type="NCBIfam" id="TIGR00055">
    <property type="entry name" value="uppS"/>
    <property type="match status" value="1"/>
</dbReference>
<keyword evidence="5" id="KW-1185">Reference proteome</keyword>
<dbReference type="FunFam" id="3.40.1180.10:FF:000001">
    <property type="entry name" value="(2E,6E)-farnesyl-diphosphate-specific ditrans,polycis-undecaprenyl-diphosphate synthase"/>
    <property type="match status" value="1"/>
</dbReference>